<dbReference type="Proteomes" id="UP000477543">
    <property type="component" value="Unassembled WGS sequence"/>
</dbReference>
<protein>
    <submittedName>
        <fullName evidence="3">HlyD family type I secretion periplasmic adaptor subunit</fullName>
    </submittedName>
</protein>
<proteinExistence type="predicted"/>
<dbReference type="PRINTS" id="PR01490">
    <property type="entry name" value="RTXTOXIND"/>
</dbReference>
<accession>A0A6L9GB42</accession>
<keyword evidence="2" id="KW-0812">Transmembrane</keyword>
<evidence type="ECO:0000313" key="4">
    <source>
        <dbReference type="Proteomes" id="UP000477543"/>
    </source>
</evidence>
<dbReference type="AlphaFoldDB" id="A0A6L9GB42"/>
<feature type="transmembrane region" description="Helical" evidence="2">
    <location>
        <begin position="40"/>
        <end position="61"/>
    </location>
</feature>
<feature type="non-terminal residue" evidence="3">
    <location>
        <position position="107"/>
    </location>
</feature>
<feature type="compositionally biased region" description="Low complexity" evidence="1">
    <location>
        <begin position="1"/>
        <end position="13"/>
    </location>
</feature>
<comment type="caution">
    <text evidence="3">The sequence shown here is derived from an EMBL/GenBank/DDBJ whole genome shotgun (WGS) entry which is preliminary data.</text>
</comment>
<dbReference type="EMBL" id="WYDN01000261">
    <property type="protein sequence ID" value="NAZ18143.1"/>
    <property type="molecule type" value="Genomic_DNA"/>
</dbReference>
<keyword evidence="2" id="KW-1133">Transmembrane helix</keyword>
<keyword evidence="2" id="KW-0472">Membrane</keyword>
<evidence type="ECO:0000256" key="2">
    <source>
        <dbReference type="SAM" id="Phobius"/>
    </source>
</evidence>
<feature type="region of interest" description="Disordered" evidence="1">
    <location>
        <begin position="1"/>
        <end position="30"/>
    </location>
</feature>
<organism evidence="3 4">
    <name type="scientific">Glutamicibacter soli</name>
    <dbReference type="NCBI Taxonomy" id="453836"/>
    <lineage>
        <taxon>Bacteria</taxon>
        <taxon>Bacillati</taxon>
        <taxon>Actinomycetota</taxon>
        <taxon>Actinomycetes</taxon>
        <taxon>Micrococcales</taxon>
        <taxon>Micrococcaceae</taxon>
        <taxon>Glutamicibacter</taxon>
    </lineage>
</organism>
<gene>
    <name evidence="3" type="ORF">GT020_19150</name>
</gene>
<evidence type="ECO:0000313" key="3">
    <source>
        <dbReference type="EMBL" id="NAZ18143.1"/>
    </source>
</evidence>
<sequence>IASAGPAAPGSVDAPPPPPPPPAKAPDKAELARRWPVRGAVFMGLLGVFLLFGGFGAWAMFTRIAGAVVAPGQVEVEQHRQIVQHPDGGVIEEIQVSEGDTVEAGQT</sequence>
<reference evidence="3 4" key="1">
    <citation type="submission" date="2020-01" db="EMBL/GenBank/DDBJ databases">
        <title>Glutamicibacter soli M275.</title>
        <authorList>
            <person name="Meng X."/>
        </authorList>
    </citation>
    <scope>NUCLEOTIDE SEQUENCE [LARGE SCALE GENOMIC DNA]</scope>
    <source>
        <strain evidence="3 4">M275</strain>
    </source>
</reference>
<name>A0A6L9GB42_9MICC</name>
<feature type="compositionally biased region" description="Pro residues" evidence="1">
    <location>
        <begin position="14"/>
        <end position="24"/>
    </location>
</feature>
<feature type="non-terminal residue" evidence="3">
    <location>
        <position position="1"/>
    </location>
</feature>
<evidence type="ECO:0000256" key="1">
    <source>
        <dbReference type="SAM" id="MobiDB-lite"/>
    </source>
</evidence>